<dbReference type="RefSeq" id="WP_188766846.1">
    <property type="nucleotide sequence ID" value="NZ_BMKK01000005.1"/>
</dbReference>
<dbReference type="GO" id="GO:0016491">
    <property type="term" value="F:oxidoreductase activity"/>
    <property type="evidence" value="ECO:0007669"/>
    <property type="project" value="UniProtKB-ARBA"/>
</dbReference>
<evidence type="ECO:0000313" key="3">
    <source>
        <dbReference type="Proteomes" id="UP000609064"/>
    </source>
</evidence>
<reference evidence="2" key="2">
    <citation type="submission" date="2020-09" db="EMBL/GenBank/DDBJ databases">
        <authorList>
            <person name="Sun Q."/>
            <person name="Zhou Y."/>
        </authorList>
    </citation>
    <scope>NUCLEOTIDE SEQUENCE</scope>
    <source>
        <strain evidence="2">CGMCC 1.15958</strain>
    </source>
</reference>
<proteinExistence type="predicted"/>
<sequence>MKVALFIPCYIDQFYPNVGIATLQLLEKLGVEVAFPMKQTCCGQPMANSGCEQDSKGVYAHFVDTFAEFDYIVTPSGSCTYHIKKHYDIIEQTPAVQKVRKSVYELVDFIENVLKIEEIPVDFPHKVGLHLSCHGQRGLRQANASEITGVRDGQISKLLRKLKGIELTELDRNDECCGFGGTFCVAEEAVSARMGQDRISDHLRNGTKVLTGGDVSCLMHLEGIVKRQNAPIKVMHIAEILNGNQP</sequence>
<name>A0A916YVP9_9BACT</name>
<reference evidence="2" key="1">
    <citation type="journal article" date="2014" name="Int. J. Syst. Evol. Microbiol.">
        <title>Complete genome sequence of Corynebacterium casei LMG S-19264T (=DSM 44701T), isolated from a smear-ripened cheese.</title>
        <authorList>
            <consortium name="US DOE Joint Genome Institute (JGI-PGF)"/>
            <person name="Walter F."/>
            <person name="Albersmeier A."/>
            <person name="Kalinowski J."/>
            <person name="Ruckert C."/>
        </authorList>
    </citation>
    <scope>NUCLEOTIDE SEQUENCE</scope>
    <source>
        <strain evidence="2">CGMCC 1.15958</strain>
    </source>
</reference>
<dbReference type="AlphaFoldDB" id="A0A916YVP9"/>
<dbReference type="Pfam" id="PF02754">
    <property type="entry name" value="CCG"/>
    <property type="match status" value="2"/>
</dbReference>
<evidence type="ECO:0000313" key="2">
    <source>
        <dbReference type="EMBL" id="GGD63388.1"/>
    </source>
</evidence>
<keyword evidence="3" id="KW-1185">Reference proteome</keyword>
<evidence type="ECO:0000259" key="1">
    <source>
        <dbReference type="Pfam" id="PF02754"/>
    </source>
</evidence>
<feature type="domain" description="Cysteine-rich" evidence="1">
    <location>
        <begin position="127"/>
        <end position="221"/>
    </location>
</feature>
<dbReference type="InterPro" id="IPR004017">
    <property type="entry name" value="Cys_rich_dom"/>
</dbReference>
<gene>
    <name evidence="2" type="ORF">GCM10011514_29240</name>
</gene>
<organism evidence="2 3">
    <name type="scientific">Emticicia aquatilis</name>
    <dbReference type="NCBI Taxonomy" id="1537369"/>
    <lineage>
        <taxon>Bacteria</taxon>
        <taxon>Pseudomonadati</taxon>
        <taxon>Bacteroidota</taxon>
        <taxon>Cytophagia</taxon>
        <taxon>Cytophagales</taxon>
        <taxon>Leadbetterellaceae</taxon>
        <taxon>Emticicia</taxon>
    </lineage>
</organism>
<dbReference type="GO" id="GO:0005829">
    <property type="term" value="C:cytosol"/>
    <property type="evidence" value="ECO:0007669"/>
    <property type="project" value="TreeGrafter"/>
</dbReference>
<dbReference type="PANTHER" id="PTHR30296:SF0">
    <property type="entry name" value="LACTATE UTILIZATION PROTEIN A"/>
    <property type="match status" value="1"/>
</dbReference>
<accession>A0A916YVP9</accession>
<feature type="domain" description="Cysteine-rich" evidence="1">
    <location>
        <begin position="3"/>
        <end position="84"/>
    </location>
</feature>
<comment type="caution">
    <text evidence="2">The sequence shown here is derived from an EMBL/GenBank/DDBJ whole genome shotgun (WGS) entry which is preliminary data.</text>
</comment>
<protein>
    <submittedName>
        <fullName evidence="2">Glycolate oxidase</fullName>
    </submittedName>
</protein>
<dbReference type="EMBL" id="BMKK01000005">
    <property type="protein sequence ID" value="GGD63388.1"/>
    <property type="molecule type" value="Genomic_DNA"/>
</dbReference>
<dbReference type="Proteomes" id="UP000609064">
    <property type="component" value="Unassembled WGS sequence"/>
</dbReference>
<dbReference type="PANTHER" id="PTHR30296">
    <property type="entry name" value="UNCHARACTERIZED PROTEIN YKGE"/>
    <property type="match status" value="1"/>
</dbReference>